<reference evidence="2" key="1">
    <citation type="submission" date="2014-09" db="EMBL/GenBank/DDBJ databases">
        <title>Genome sequence of the luminous mushroom Mycena chlorophos for searching fungal bioluminescence genes.</title>
        <authorList>
            <person name="Tanaka Y."/>
            <person name="Kasuga D."/>
            <person name="Oba Y."/>
            <person name="Hase S."/>
            <person name="Sato K."/>
            <person name="Oba Y."/>
            <person name="Sakakibara Y."/>
        </authorList>
    </citation>
    <scope>NUCLEOTIDE SEQUENCE</scope>
</reference>
<dbReference type="PANTHER" id="PTHR13954">
    <property type="entry name" value="IRE1-RELATED"/>
    <property type="match status" value="1"/>
</dbReference>
<keyword evidence="3" id="KW-1185">Reference proteome</keyword>
<name>A0ABQ0L830_MYCCL</name>
<accession>A0ABQ0L830</accession>
<dbReference type="EMBL" id="DF842602">
    <property type="protein sequence ID" value="GAT46614.1"/>
    <property type="molecule type" value="Genomic_DNA"/>
</dbReference>
<evidence type="ECO:0000259" key="1">
    <source>
        <dbReference type="PROSITE" id="PS50011"/>
    </source>
</evidence>
<evidence type="ECO:0000313" key="2">
    <source>
        <dbReference type="EMBL" id="GAT46614.1"/>
    </source>
</evidence>
<dbReference type="InterPro" id="IPR000719">
    <property type="entry name" value="Prot_kinase_dom"/>
</dbReference>
<dbReference type="Gene3D" id="1.10.510.10">
    <property type="entry name" value="Transferase(Phosphotransferase) domain 1"/>
    <property type="match status" value="1"/>
</dbReference>
<protein>
    <recommendedName>
        <fullName evidence="1">Protein kinase domain-containing protein</fullName>
    </recommendedName>
</protein>
<gene>
    <name evidence="2" type="ORF">MCHLO_04120</name>
</gene>
<dbReference type="InterPro" id="IPR011009">
    <property type="entry name" value="Kinase-like_dom_sf"/>
</dbReference>
<dbReference type="SUPFAM" id="SSF56112">
    <property type="entry name" value="Protein kinase-like (PK-like)"/>
    <property type="match status" value="1"/>
</dbReference>
<evidence type="ECO:0000313" key="3">
    <source>
        <dbReference type="Proteomes" id="UP000815677"/>
    </source>
</evidence>
<dbReference type="SMART" id="SM00220">
    <property type="entry name" value="S_TKc"/>
    <property type="match status" value="1"/>
</dbReference>
<dbReference type="InterPro" id="IPR045133">
    <property type="entry name" value="IRE1/2-like"/>
</dbReference>
<feature type="domain" description="Protein kinase" evidence="1">
    <location>
        <begin position="58"/>
        <end position="255"/>
    </location>
</feature>
<proteinExistence type="predicted"/>
<sequence length="255" mass="28595">MGEKFSLVSEVGIYHDSEEEGFVCTRLLFESNDHYYVCDTPDRSAATLQLPQLFASSVQVPVAVYRARIPTDFEVTEADSESQGSCYIKRVRPFDYDAETDSNTTLYADAQLRELKVLELLKKHPHPNICRYYGYLPTADGQYVGGICLQRLECTLQEAMERGDHFPATFLEPIGAALEHLHSLGYAHNDINPRNVMLSKAGEPVLVDFDSAVQLGDKLEKGKTPEWEYEGEISSTSNDLSALHQLCQYLAKGMV</sequence>
<dbReference type="Pfam" id="PF00069">
    <property type="entry name" value="Pkinase"/>
    <property type="match status" value="1"/>
</dbReference>
<dbReference type="PROSITE" id="PS50011">
    <property type="entry name" value="PROTEIN_KINASE_DOM"/>
    <property type="match status" value="1"/>
</dbReference>
<dbReference type="Proteomes" id="UP000815677">
    <property type="component" value="Unassembled WGS sequence"/>
</dbReference>
<organism evidence="2 3">
    <name type="scientific">Mycena chlorophos</name>
    <name type="common">Agaric fungus</name>
    <name type="synonym">Agaricus chlorophos</name>
    <dbReference type="NCBI Taxonomy" id="658473"/>
    <lineage>
        <taxon>Eukaryota</taxon>
        <taxon>Fungi</taxon>
        <taxon>Dikarya</taxon>
        <taxon>Basidiomycota</taxon>
        <taxon>Agaricomycotina</taxon>
        <taxon>Agaricomycetes</taxon>
        <taxon>Agaricomycetidae</taxon>
        <taxon>Agaricales</taxon>
        <taxon>Marasmiineae</taxon>
        <taxon>Mycenaceae</taxon>
        <taxon>Mycena</taxon>
    </lineage>
</organism>
<dbReference type="PANTHER" id="PTHR13954:SF6">
    <property type="entry name" value="NON-SPECIFIC SERINE_THREONINE PROTEIN KINASE"/>
    <property type="match status" value="1"/>
</dbReference>